<accession>A0A2U7NF11</accession>
<gene>
    <name evidence="1" type="ORF">PspYZU05_59</name>
</gene>
<keyword evidence="1" id="KW-0449">Lipoprotein</keyword>
<name>A0A2U7NF11_9CAUD</name>
<protein>
    <submittedName>
        <fullName evidence="1">Outer membrane lipoprotein</fullName>
    </submittedName>
</protein>
<keyword evidence="2" id="KW-1185">Reference proteome</keyword>
<organism evidence="1 2">
    <name type="scientific">Pseudomonas phage PspYZU05</name>
    <dbReference type="NCBI Taxonomy" id="1983556"/>
    <lineage>
        <taxon>Viruses</taxon>
        <taxon>Duplodnaviria</taxon>
        <taxon>Heunggongvirae</taxon>
        <taxon>Uroviricota</taxon>
        <taxon>Caudoviricetes</taxon>
        <taxon>Pantevenvirales</taxon>
        <taxon>Straboviridae</taxon>
        <taxon>Jiangsuvirus</taxon>
        <taxon>Jiangsuvirus pspyzu05</taxon>
    </lineage>
</organism>
<dbReference type="EMBL" id="KY971610">
    <property type="protein sequence ID" value="ASD52011.1"/>
    <property type="molecule type" value="Genomic_DNA"/>
</dbReference>
<proteinExistence type="predicted"/>
<sequence>MKLKLLIAISLLCTACSSTTIGHPDWPDSVQNQFTQEQAKNIKVIEFEGTPYVSVPYRDSLKFRAWLNDISRYIDDINDMLCHYRTELKEARCEKGDQ</sequence>
<dbReference type="Proteomes" id="UP000247773">
    <property type="component" value="Genome"/>
</dbReference>
<evidence type="ECO:0000313" key="2">
    <source>
        <dbReference type="Proteomes" id="UP000247773"/>
    </source>
</evidence>
<reference evidence="1 2" key="1">
    <citation type="submission" date="2017-04" db="EMBL/GenBank/DDBJ databases">
        <title>Isolation of lytic bacteriophages infecting Pseudomonas strains for biocontrol of fish and shrimp spoilage during chilled storage.</title>
        <authorList>
            <person name="Yang Z."/>
            <person name="Tao X."/>
            <person name="Gao L."/>
            <person name="Rao S."/>
        </authorList>
    </citation>
    <scope>NUCLEOTIDE SEQUENCE [LARGE SCALE GENOMIC DNA]</scope>
</reference>
<evidence type="ECO:0000313" key="1">
    <source>
        <dbReference type="EMBL" id="ASD52011.1"/>
    </source>
</evidence>